<accession>A0A124GA12</accession>
<reference evidence="2 3" key="1">
    <citation type="submission" date="2015-10" db="EMBL/GenBank/DDBJ databases">
        <authorList>
            <person name="Gilbert D.G."/>
        </authorList>
    </citation>
    <scope>NUCLEOTIDE SEQUENCE [LARGE SCALE GENOMIC DNA]</scope>
    <source>
        <strain evidence="2 3">NRRL B-16712</strain>
    </source>
</reference>
<evidence type="ECO:0000256" key="1">
    <source>
        <dbReference type="SAM" id="MobiDB-lite"/>
    </source>
</evidence>
<dbReference type="Proteomes" id="UP000053244">
    <property type="component" value="Unassembled WGS sequence"/>
</dbReference>
<keyword evidence="3" id="KW-1185">Reference proteome</keyword>
<comment type="caution">
    <text evidence="2">The sequence shown here is derived from an EMBL/GenBank/DDBJ whole genome shotgun (WGS) entry which is preliminary data.</text>
</comment>
<dbReference type="OrthoDB" id="9828157at2"/>
<name>A0A124GA12_9ACTN</name>
<proteinExistence type="predicted"/>
<gene>
    <name evidence="2" type="ORF">ADL15_22835</name>
</gene>
<dbReference type="AlphaFoldDB" id="A0A124GA12"/>
<organism evidence="2 3">
    <name type="scientific">Actinoplanes awajinensis subsp. mycoplanecinus</name>
    <dbReference type="NCBI Taxonomy" id="135947"/>
    <lineage>
        <taxon>Bacteria</taxon>
        <taxon>Bacillati</taxon>
        <taxon>Actinomycetota</taxon>
        <taxon>Actinomycetes</taxon>
        <taxon>Micromonosporales</taxon>
        <taxon>Micromonosporaceae</taxon>
        <taxon>Actinoplanes</taxon>
    </lineage>
</organism>
<dbReference type="EMBL" id="LLZH01000234">
    <property type="protein sequence ID" value="KUL30807.1"/>
    <property type="molecule type" value="Genomic_DNA"/>
</dbReference>
<dbReference type="RefSeq" id="WP_067694734.1">
    <property type="nucleotide sequence ID" value="NZ_LLZH01000234.1"/>
</dbReference>
<protein>
    <submittedName>
        <fullName evidence="2">Uncharacterized protein</fullName>
    </submittedName>
</protein>
<evidence type="ECO:0000313" key="3">
    <source>
        <dbReference type="Proteomes" id="UP000053244"/>
    </source>
</evidence>
<feature type="compositionally biased region" description="Polar residues" evidence="1">
    <location>
        <begin position="51"/>
        <end position="68"/>
    </location>
</feature>
<sequence length="264" mass="28432">MTETTMKHAEELKIPEELLDLGDEIRQTVEDLGEKLVQSTTVYRSQLKQIETQNRKSSATQNGRSKSGTAEIAEPTAVFGGVPYQFFDMIAVGPFQPIGGGPFRPNRIIRAGERAFLIAAIWRNPTPLGFSPGNPSAADVMAGQSYVVRGQTVNVNDVANGPDLGPVTGTFGGGFLDFHVLRIPSVPAPQDGAPRLLDISLTIDVRSVASGLPPFAGYASQWLQLDAYAPFCFPYIPYVDGPVVVPGLVPSFVQDTPVRVLIYS</sequence>
<evidence type="ECO:0000313" key="2">
    <source>
        <dbReference type="EMBL" id="KUL30807.1"/>
    </source>
</evidence>
<feature type="region of interest" description="Disordered" evidence="1">
    <location>
        <begin position="51"/>
        <end position="72"/>
    </location>
</feature>